<organism evidence="1">
    <name type="scientific">freshwater metagenome</name>
    <dbReference type="NCBI Taxonomy" id="449393"/>
    <lineage>
        <taxon>unclassified sequences</taxon>
        <taxon>metagenomes</taxon>
        <taxon>ecological metagenomes</taxon>
    </lineage>
</organism>
<dbReference type="AlphaFoldDB" id="A0A6J6DE99"/>
<reference evidence="1" key="1">
    <citation type="submission" date="2020-05" db="EMBL/GenBank/DDBJ databases">
        <authorList>
            <person name="Chiriac C."/>
            <person name="Salcher M."/>
            <person name="Ghai R."/>
            <person name="Kavagutti S V."/>
        </authorList>
    </citation>
    <scope>NUCLEOTIDE SEQUENCE</scope>
</reference>
<evidence type="ECO:0000313" key="1">
    <source>
        <dbReference type="EMBL" id="CAB4562380.1"/>
    </source>
</evidence>
<sequence>MPRRGQCFKLRHQLFLGERTIGATNRAEYALLSSCAIAQCHRDLGGAIFGGLRKCIPLADSYLVAKRLNVRVLQEFPGEDVGGKGTCGEHRGDGVGQRKLAAENSKRVLRSQLACQWVRLHVDVDDVADGNILQARLGQLISGFHARMQILATRVQLVVSVFDCVSVAEPLGQSGSVFGIPVGRSENVV</sequence>
<accession>A0A6J6DE99</accession>
<dbReference type="EMBL" id="CAEZTD010000056">
    <property type="protein sequence ID" value="CAB4562380.1"/>
    <property type="molecule type" value="Genomic_DNA"/>
</dbReference>
<protein>
    <submittedName>
        <fullName evidence="1">Unannotated protein</fullName>
    </submittedName>
</protein>
<gene>
    <name evidence="1" type="ORF">UFOPK1591_00820</name>
</gene>
<name>A0A6J6DE99_9ZZZZ</name>
<proteinExistence type="predicted"/>